<dbReference type="Gene3D" id="3.40.1350.120">
    <property type="match status" value="1"/>
</dbReference>
<dbReference type="Pfam" id="PF18451">
    <property type="entry name" value="CdiA_C"/>
    <property type="match status" value="1"/>
</dbReference>
<dbReference type="InterPro" id="IPR040559">
    <property type="entry name" value="CdiA_C"/>
</dbReference>
<comment type="caution">
    <text evidence="2">The sequence shown here is derived from an EMBL/GenBank/DDBJ whole genome shotgun (WGS) entry which is preliminary data.</text>
</comment>
<evidence type="ECO:0000313" key="2">
    <source>
        <dbReference type="EMBL" id="PHU41073.1"/>
    </source>
</evidence>
<protein>
    <recommendedName>
        <fullName evidence="1">tRNA nuclease CdiA C-terminal domain-containing protein</fullName>
    </recommendedName>
</protein>
<gene>
    <name evidence="2" type="ORF">CSX00_03770</name>
</gene>
<feature type="domain" description="tRNA nuclease CdiA C-terminal" evidence="1">
    <location>
        <begin position="45"/>
        <end position="120"/>
    </location>
</feature>
<name>A0A2G3ED76_9FIRM</name>
<accession>A0A2G3ED76</accession>
<keyword evidence="3" id="KW-1185">Reference proteome</keyword>
<dbReference type="RefSeq" id="WP_099412861.1">
    <property type="nucleotide sequence ID" value="NZ_PDYH01000010.1"/>
</dbReference>
<dbReference type="Proteomes" id="UP000224317">
    <property type="component" value="Unassembled WGS sequence"/>
</dbReference>
<proteinExistence type="predicted"/>
<sequence>MAGGVDVSNLRIPPEKHELATANYFASLGKDISFIKPSNIKDDHRPDILMDGIEWEVKCPQGSSKRTIERLYRTAAKQSKFIIFDLRRSSLNEANSIKQLEREFIDHKSKKLLVIKKNGQLLEFPN</sequence>
<dbReference type="AlphaFoldDB" id="A0A2G3ED76"/>
<evidence type="ECO:0000259" key="1">
    <source>
        <dbReference type="Pfam" id="PF18451"/>
    </source>
</evidence>
<reference evidence="2" key="1">
    <citation type="submission" date="2017-10" db="EMBL/GenBank/DDBJ databases">
        <title>Resolving the taxonomy of Roseburia spp., Eubacterium rectale and Agathobacter spp. through phylogenomic analysis.</title>
        <authorList>
            <person name="Sheridan P.O."/>
            <person name="Walker A.W."/>
            <person name="Duncan S.H."/>
            <person name="Scott K.P."/>
            <person name="Toole P.W.O."/>
            <person name="Luis P."/>
            <person name="Flint H.J."/>
        </authorList>
    </citation>
    <scope>NUCLEOTIDE SEQUENCE [LARGE SCALE GENOMIC DNA]</scope>
    <source>
        <strain evidence="2">JK10</strain>
    </source>
</reference>
<organism evidence="2 3">
    <name type="scientific">Pseudobutyrivibrio ruminis</name>
    <dbReference type="NCBI Taxonomy" id="46206"/>
    <lineage>
        <taxon>Bacteria</taxon>
        <taxon>Bacillati</taxon>
        <taxon>Bacillota</taxon>
        <taxon>Clostridia</taxon>
        <taxon>Lachnospirales</taxon>
        <taxon>Lachnospiraceae</taxon>
        <taxon>Pseudobutyrivibrio</taxon>
    </lineage>
</organism>
<dbReference type="EMBL" id="PDYH01000010">
    <property type="protein sequence ID" value="PHU41073.1"/>
    <property type="molecule type" value="Genomic_DNA"/>
</dbReference>
<evidence type="ECO:0000313" key="3">
    <source>
        <dbReference type="Proteomes" id="UP000224317"/>
    </source>
</evidence>